<gene>
    <name evidence="13" type="ORF">DDK22_15730</name>
</gene>
<dbReference type="SUPFAM" id="SSF56935">
    <property type="entry name" value="Porins"/>
    <property type="match status" value="1"/>
</dbReference>
<dbReference type="Gene3D" id="2.40.160.10">
    <property type="entry name" value="Porin"/>
    <property type="match status" value="1"/>
</dbReference>
<proteinExistence type="predicted"/>
<dbReference type="GO" id="GO:0015288">
    <property type="term" value="F:porin activity"/>
    <property type="evidence" value="ECO:0007669"/>
    <property type="project" value="UniProtKB-KW"/>
</dbReference>
<dbReference type="GO" id="GO:0009279">
    <property type="term" value="C:cell outer membrane"/>
    <property type="evidence" value="ECO:0007669"/>
    <property type="project" value="UniProtKB-SubCell"/>
</dbReference>
<comment type="subcellular location">
    <subcellularLocation>
        <location evidence="1">Cell outer membrane</location>
        <topology evidence="1">Multi-pass membrane protein</topology>
    </subcellularLocation>
</comment>
<dbReference type="InterPro" id="IPR050298">
    <property type="entry name" value="Gram-neg_bact_OMP"/>
</dbReference>
<dbReference type="Proteomes" id="UP000253501">
    <property type="component" value="Unassembled WGS sequence"/>
</dbReference>
<evidence type="ECO:0000256" key="5">
    <source>
        <dbReference type="ARBA" id="ARBA00022692"/>
    </source>
</evidence>
<dbReference type="GO" id="GO:0046930">
    <property type="term" value="C:pore complex"/>
    <property type="evidence" value="ECO:0007669"/>
    <property type="project" value="UniProtKB-KW"/>
</dbReference>
<dbReference type="CDD" id="cd00342">
    <property type="entry name" value="gram_neg_porins"/>
    <property type="match status" value="1"/>
</dbReference>
<evidence type="ECO:0000256" key="2">
    <source>
        <dbReference type="ARBA" id="ARBA00011233"/>
    </source>
</evidence>
<dbReference type="InterPro" id="IPR033900">
    <property type="entry name" value="Gram_neg_porin_domain"/>
</dbReference>
<sequence length="386" mass="41199">MKQKLLAVAALSTVGGTAYAQSSVTLYGVVDAPIEYVNEIARGTPSVVNNQLVPQPGGKRFSIPTVGGLSAPRWGLRGKEDLGGGLAAIFNLEGGFGLDTGVSTSGRLFGRQAMVGIQSQYGRLTFGRQYTSIFEGFANFTPTRYAVLYEPIGWQLGLNYRSDNMVKYTGEFGPLSAAAHFSFGTGLGAIGSTPLANGGAGETPGSFRDNTGYGAALTYLGGAFGATLVYDEWNPAVTTGQPGKTRKFGGAVSYGTGPFKLMAGYRWNRTNFSNGNTFIRDDYWWAGANYQVTPALGLALAYYYSDIKEARLGLTAPPANFSNPWQTTFIADYNLSRRTDIYLTTAYARNAGLNFDSSPISFATGYFPTAGQKGMFGVAVGVRHKF</sequence>
<keyword evidence="6 11" id="KW-0732">Signal</keyword>
<comment type="caution">
    <text evidence="13">The sequence shown here is derived from an EMBL/GenBank/DDBJ whole genome shotgun (WGS) entry which is preliminary data.</text>
</comment>
<evidence type="ECO:0000256" key="4">
    <source>
        <dbReference type="ARBA" id="ARBA00022452"/>
    </source>
</evidence>
<keyword evidence="9" id="KW-0472">Membrane</keyword>
<keyword evidence="10" id="KW-0998">Cell outer membrane</keyword>
<evidence type="ECO:0000256" key="7">
    <source>
        <dbReference type="ARBA" id="ARBA00023065"/>
    </source>
</evidence>
<dbReference type="EMBL" id="QDHA01000037">
    <property type="protein sequence ID" value="RCJ07433.1"/>
    <property type="molecule type" value="Genomic_DNA"/>
</dbReference>
<keyword evidence="5" id="KW-0812">Transmembrane</keyword>
<comment type="subunit">
    <text evidence="2">Homotrimer.</text>
</comment>
<name>A0A367PIS2_CUPNE</name>
<feature type="signal peptide" evidence="11">
    <location>
        <begin position="1"/>
        <end position="20"/>
    </location>
</feature>
<evidence type="ECO:0000259" key="12">
    <source>
        <dbReference type="Pfam" id="PF13609"/>
    </source>
</evidence>
<dbReference type="GO" id="GO:0006811">
    <property type="term" value="P:monoatomic ion transport"/>
    <property type="evidence" value="ECO:0007669"/>
    <property type="project" value="UniProtKB-KW"/>
</dbReference>
<evidence type="ECO:0000256" key="8">
    <source>
        <dbReference type="ARBA" id="ARBA00023114"/>
    </source>
</evidence>
<protein>
    <submittedName>
        <fullName evidence="13">Porin</fullName>
    </submittedName>
</protein>
<keyword evidence="3" id="KW-0813">Transport</keyword>
<keyword evidence="8" id="KW-0626">Porin</keyword>
<evidence type="ECO:0000256" key="3">
    <source>
        <dbReference type="ARBA" id="ARBA00022448"/>
    </source>
</evidence>
<reference evidence="13 14" key="1">
    <citation type="submission" date="2018-04" db="EMBL/GenBank/DDBJ databases">
        <title>Cupriavidus necator CR12 genome sequencing and assembly.</title>
        <authorList>
            <person name="Ben Fekih I."/>
            <person name="Mazhar H.S."/>
            <person name="Bello S.K."/>
            <person name="Rensing C."/>
        </authorList>
    </citation>
    <scope>NUCLEOTIDE SEQUENCE [LARGE SCALE GENOMIC DNA]</scope>
    <source>
        <strain evidence="13 14">CR12</strain>
    </source>
</reference>
<evidence type="ECO:0000313" key="14">
    <source>
        <dbReference type="Proteomes" id="UP000253501"/>
    </source>
</evidence>
<keyword evidence="7" id="KW-0406">Ion transport</keyword>
<dbReference type="AlphaFoldDB" id="A0A367PIS2"/>
<dbReference type="Pfam" id="PF13609">
    <property type="entry name" value="Porin_4"/>
    <property type="match status" value="1"/>
</dbReference>
<evidence type="ECO:0000256" key="11">
    <source>
        <dbReference type="SAM" id="SignalP"/>
    </source>
</evidence>
<evidence type="ECO:0000256" key="9">
    <source>
        <dbReference type="ARBA" id="ARBA00023136"/>
    </source>
</evidence>
<evidence type="ECO:0000256" key="6">
    <source>
        <dbReference type="ARBA" id="ARBA00022729"/>
    </source>
</evidence>
<dbReference type="PANTHER" id="PTHR34501">
    <property type="entry name" value="PROTEIN YDDL-RELATED"/>
    <property type="match status" value="1"/>
</dbReference>
<keyword evidence="4" id="KW-1134">Transmembrane beta strand</keyword>
<dbReference type="InterPro" id="IPR023614">
    <property type="entry name" value="Porin_dom_sf"/>
</dbReference>
<evidence type="ECO:0000256" key="1">
    <source>
        <dbReference type="ARBA" id="ARBA00004571"/>
    </source>
</evidence>
<dbReference type="RefSeq" id="WP_114132685.1">
    <property type="nucleotide sequence ID" value="NZ_CP068434.1"/>
</dbReference>
<evidence type="ECO:0000256" key="10">
    <source>
        <dbReference type="ARBA" id="ARBA00023237"/>
    </source>
</evidence>
<organism evidence="13 14">
    <name type="scientific">Cupriavidus necator</name>
    <name type="common">Alcaligenes eutrophus</name>
    <name type="synonym">Ralstonia eutropha</name>
    <dbReference type="NCBI Taxonomy" id="106590"/>
    <lineage>
        <taxon>Bacteria</taxon>
        <taxon>Pseudomonadati</taxon>
        <taxon>Pseudomonadota</taxon>
        <taxon>Betaproteobacteria</taxon>
        <taxon>Burkholderiales</taxon>
        <taxon>Burkholderiaceae</taxon>
        <taxon>Cupriavidus</taxon>
    </lineage>
</organism>
<feature type="chain" id="PRO_5016686013" evidence="11">
    <location>
        <begin position="21"/>
        <end position="386"/>
    </location>
</feature>
<feature type="domain" description="Porin" evidence="12">
    <location>
        <begin position="7"/>
        <end position="351"/>
    </location>
</feature>
<accession>A0A367PIS2</accession>
<dbReference type="PANTHER" id="PTHR34501:SF9">
    <property type="entry name" value="MAJOR OUTER MEMBRANE PROTEIN P.IA"/>
    <property type="match status" value="1"/>
</dbReference>
<evidence type="ECO:0000313" key="13">
    <source>
        <dbReference type="EMBL" id="RCJ07433.1"/>
    </source>
</evidence>